<dbReference type="InterPro" id="IPR016215">
    <property type="entry name" value="NTA_MOA"/>
</dbReference>
<dbReference type="InterPro" id="IPR051260">
    <property type="entry name" value="Diverse_substr_monoxygenases"/>
</dbReference>
<dbReference type="AlphaFoldDB" id="A0A191UVM1"/>
<dbReference type="GO" id="GO:0004497">
    <property type="term" value="F:monooxygenase activity"/>
    <property type="evidence" value="ECO:0007669"/>
    <property type="project" value="UniProtKB-KW"/>
</dbReference>
<organism evidence="8 9">
    <name type="scientific">Streptomyces parvulus</name>
    <dbReference type="NCBI Taxonomy" id="146923"/>
    <lineage>
        <taxon>Bacteria</taxon>
        <taxon>Bacillati</taxon>
        <taxon>Actinomycetota</taxon>
        <taxon>Actinomycetes</taxon>
        <taxon>Kitasatosporales</taxon>
        <taxon>Streptomycetaceae</taxon>
        <taxon>Streptomyces</taxon>
    </lineage>
</organism>
<dbReference type="KEGG" id="spav:Spa2297_06865"/>
<gene>
    <name evidence="8" type="ORF">Spa2297_06865</name>
</gene>
<name>A0A191UVM1_9ACTN</name>
<comment type="similarity">
    <text evidence="5">Belongs to the NtaA/SnaA/DszA monooxygenase family.</text>
</comment>
<dbReference type="EMBL" id="CP015866">
    <property type="protein sequence ID" value="ANJ06738.1"/>
    <property type="molecule type" value="Genomic_DNA"/>
</dbReference>
<evidence type="ECO:0000256" key="1">
    <source>
        <dbReference type="ARBA" id="ARBA00022630"/>
    </source>
</evidence>
<evidence type="ECO:0000256" key="5">
    <source>
        <dbReference type="ARBA" id="ARBA00033748"/>
    </source>
</evidence>
<feature type="binding site" evidence="6">
    <location>
        <position position="218"/>
    </location>
    <ligand>
        <name>FMN</name>
        <dbReference type="ChEBI" id="CHEBI:58210"/>
    </ligand>
</feature>
<evidence type="ECO:0000256" key="2">
    <source>
        <dbReference type="ARBA" id="ARBA00022643"/>
    </source>
</evidence>
<evidence type="ECO:0000313" key="8">
    <source>
        <dbReference type="EMBL" id="ANJ06738.1"/>
    </source>
</evidence>
<protein>
    <submittedName>
        <fullName evidence="8">F420-dependent methylene-tetrahydromethanopterin reductase</fullName>
    </submittedName>
</protein>
<proteinExistence type="inferred from homology"/>
<dbReference type="PANTHER" id="PTHR30011:SF16">
    <property type="entry name" value="C2H2 FINGER DOMAIN TRANSCRIPTION FACTOR (EUROFUNG)-RELATED"/>
    <property type="match status" value="1"/>
</dbReference>
<sequence>MTGPGGTGPRRPGNRTMHLAVLFPGARGTSVRDDPGAGSQIEFAAFEHLARTAERGLFDFLLLADELRPREHGDHVHDPDAAGGPEPLTVLNALSTVTRHLGLAAEAGTSHTEPFEIARGFATLDHLSGGRAAWSAVASSDAADDQNFRRGGHLERPEHYVRAAESVAAARQLWDSWTPDGTPRPFAHRGRYFDIAGEFTLPRSPQGHPVVMARTGGSDEGREFAASSADVLLTRHRPPDAGGALRTDLGRRLARYGRDPDDLKVMPAATVVLGDTAAEAHERSAEIRRRQVSPRAALRTLERVWGVDLTSTRHSFVGTPGEVAAGMESLVARGAADGFVLVPHLVPGGLDEFVDRVVPLLRERGAFRTAYEGATLRSHLGLDAPVWKG</sequence>
<feature type="binding site" evidence="6">
    <location>
        <position position="65"/>
    </location>
    <ligand>
        <name>FMN</name>
        <dbReference type="ChEBI" id="CHEBI:58210"/>
    </ligand>
</feature>
<keyword evidence="2 6" id="KW-0288">FMN</keyword>
<dbReference type="Gene3D" id="3.20.20.30">
    <property type="entry name" value="Luciferase-like domain"/>
    <property type="match status" value="1"/>
</dbReference>
<dbReference type="InterPro" id="IPR036661">
    <property type="entry name" value="Luciferase-like_sf"/>
</dbReference>
<accession>A0A191UVM1</accession>
<keyword evidence="4" id="KW-0503">Monooxygenase</keyword>
<evidence type="ECO:0000259" key="7">
    <source>
        <dbReference type="Pfam" id="PF00296"/>
    </source>
</evidence>
<dbReference type="Pfam" id="PF00296">
    <property type="entry name" value="Bac_luciferase"/>
    <property type="match status" value="1"/>
</dbReference>
<feature type="domain" description="Luciferase-like" evidence="7">
    <location>
        <begin position="35"/>
        <end position="335"/>
    </location>
</feature>
<keyword evidence="3" id="KW-0560">Oxidoreductase</keyword>
<evidence type="ECO:0000256" key="6">
    <source>
        <dbReference type="PIRSR" id="PIRSR000337-1"/>
    </source>
</evidence>
<dbReference type="GO" id="GO:0016705">
    <property type="term" value="F:oxidoreductase activity, acting on paired donors, with incorporation or reduction of molecular oxygen"/>
    <property type="evidence" value="ECO:0007669"/>
    <property type="project" value="InterPro"/>
</dbReference>
<reference evidence="8 9" key="1">
    <citation type="submission" date="2016-05" db="EMBL/GenBank/DDBJ databases">
        <title>Non-Contiguous Finished Genome Sequence of Streptomyces parvulus 2297 Integrated Site-Specifically with Actinophage R4.</title>
        <authorList>
            <person name="Nishizawa T."/>
            <person name="Miura T."/>
            <person name="Harada C."/>
            <person name="Guo Y."/>
            <person name="Narisawa K."/>
            <person name="Ohta H."/>
            <person name="Takahashi H."/>
            <person name="Shirai M."/>
        </authorList>
    </citation>
    <scope>NUCLEOTIDE SEQUENCE [LARGE SCALE GENOMIC DNA]</scope>
    <source>
        <strain evidence="8 9">2297</strain>
    </source>
</reference>
<dbReference type="InterPro" id="IPR011251">
    <property type="entry name" value="Luciferase-like_dom"/>
</dbReference>
<keyword evidence="1 6" id="KW-0285">Flavoprotein</keyword>
<feature type="binding site" evidence="6">
    <location>
        <position position="160"/>
    </location>
    <ligand>
        <name>FMN</name>
        <dbReference type="ChEBI" id="CHEBI:58210"/>
    </ligand>
</feature>
<dbReference type="PANTHER" id="PTHR30011">
    <property type="entry name" value="ALKANESULFONATE MONOOXYGENASE-RELATED"/>
    <property type="match status" value="1"/>
</dbReference>
<evidence type="ECO:0000256" key="4">
    <source>
        <dbReference type="ARBA" id="ARBA00023033"/>
    </source>
</evidence>
<evidence type="ECO:0000313" key="9">
    <source>
        <dbReference type="Proteomes" id="UP000078468"/>
    </source>
</evidence>
<evidence type="ECO:0000256" key="3">
    <source>
        <dbReference type="ARBA" id="ARBA00023002"/>
    </source>
</evidence>
<dbReference type="PIRSF" id="PIRSF000337">
    <property type="entry name" value="NTA_MOA"/>
    <property type="match status" value="1"/>
</dbReference>
<dbReference type="SUPFAM" id="SSF51679">
    <property type="entry name" value="Bacterial luciferase-like"/>
    <property type="match status" value="1"/>
</dbReference>
<dbReference type="Proteomes" id="UP000078468">
    <property type="component" value="Chromosome"/>
</dbReference>